<organism evidence="3 4">
    <name type="scientific">Novosphingobium barchaimii LL02</name>
    <dbReference type="NCBI Taxonomy" id="1114963"/>
    <lineage>
        <taxon>Bacteria</taxon>
        <taxon>Pseudomonadati</taxon>
        <taxon>Pseudomonadota</taxon>
        <taxon>Alphaproteobacteria</taxon>
        <taxon>Sphingomonadales</taxon>
        <taxon>Sphingomonadaceae</taxon>
        <taxon>Novosphingobium</taxon>
    </lineage>
</organism>
<dbReference type="GO" id="GO:0003723">
    <property type="term" value="F:RNA binding"/>
    <property type="evidence" value="ECO:0007669"/>
    <property type="project" value="UniProtKB-KW"/>
</dbReference>
<dbReference type="PROSITE" id="PS50889">
    <property type="entry name" value="S4"/>
    <property type="match status" value="1"/>
</dbReference>
<name>A0A0J7XMG6_9SPHN</name>
<dbReference type="OrthoDB" id="9797176at2"/>
<keyword evidence="4" id="KW-1185">Reference proteome</keyword>
<evidence type="ECO:0000313" key="3">
    <source>
        <dbReference type="EMBL" id="KMS52844.1"/>
    </source>
</evidence>
<dbReference type="Proteomes" id="UP000052268">
    <property type="component" value="Unassembled WGS sequence"/>
</dbReference>
<accession>A0A0J7XMG6</accession>
<dbReference type="SUPFAM" id="SSF55174">
    <property type="entry name" value="Alpha-L RNA-binding motif"/>
    <property type="match status" value="1"/>
</dbReference>
<dbReference type="CDD" id="cd00165">
    <property type="entry name" value="S4"/>
    <property type="match status" value="1"/>
</dbReference>
<dbReference type="RefSeq" id="WP_059152878.1">
    <property type="nucleotide sequence ID" value="NZ_KQ130456.1"/>
</dbReference>
<reference evidence="3 4" key="1">
    <citation type="journal article" date="2015" name="G3 (Bethesda)">
        <title>Insights into Ongoing Evolution of the Hexachlorocyclohexane Catabolic Pathway from Comparative Genomics of Ten Sphingomonadaceae Strains.</title>
        <authorList>
            <person name="Pearce S.L."/>
            <person name="Oakeshott J.G."/>
            <person name="Pandey G."/>
        </authorList>
    </citation>
    <scope>NUCLEOTIDE SEQUENCE [LARGE SCALE GENOMIC DNA]</scope>
    <source>
        <strain evidence="3 4">LL02</strain>
    </source>
</reference>
<sequence length="97" mass="10694">MRVDKLLWFLRLVKSRPLALAMAEEGHIRLNGRRIDRAHQKIGTGDILTLPIATGVLVIEVLSLPVRRGPSSEALACYRVLDGRPADLIAARQSNDA</sequence>
<keyword evidence="1" id="KW-0694">RNA-binding</keyword>
<dbReference type="PATRIC" id="fig|1114963.3.peg.3897"/>
<dbReference type="SMART" id="SM00363">
    <property type="entry name" value="S4"/>
    <property type="match status" value="1"/>
</dbReference>
<dbReference type="Pfam" id="PF01479">
    <property type="entry name" value="S4"/>
    <property type="match status" value="1"/>
</dbReference>
<dbReference type="AlphaFoldDB" id="A0A0J7XMG6"/>
<protein>
    <submittedName>
        <fullName evidence="3">RNA-binding protein</fullName>
    </submittedName>
</protein>
<evidence type="ECO:0000259" key="2">
    <source>
        <dbReference type="SMART" id="SM00363"/>
    </source>
</evidence>
<evidence type="ECO:0000313" key="4">
    <source>
        <dbReference type="Proteomes" id="UP000052268"/>
    </source>
</evidence>
<dbReference type="EMBL" id="JACU01000008">
    <property type="protein sequence ID" value="KMS52844.1"/>
    <property type="molecule type" value="Genomic_DNA"/>
</dbReference>
<comment type="caution">
    <text evidence="3">The sequence shown here is derived from an EMBL/GenBank/DDBJ whole genome shotgun (WGS) entry which is preliminary data.</text>
</comment>
<dbReference type="InterPro" id="IPR036986">
    <property type="entry name" value="S4_RNA-bd_sf"/>
</dbReference>
<proteinExistence type="predicted"/>
<feature type="domain" description="RNA-binding S4" evidence="2">
    <location>
        <begin position="1"/>
        <end position="65"/>
    </location>
</feature>
<gene>
    <name evidence="3" type="ORF">V474_25210</name>
</gene>
<dbReference type="InterPro" id="IPR002942">
    <property type="entry name" value="S4_RNA-bd"/>
</dbReference>
<evidence type="ECO:0000256" key="1">
    <source>
        <dbReference type="PROSITE-ProRule" id="PRU00182"/>
    </source>
</evidence>
<dbReference type="Gene3D" id="3.10.290.10">
    <property type="entry name" value="RNA-binding S4 domain"/>
    <property type="match status" value="1"/>
</dbReference>